<dbReference type="InterPro" id="IPR003593">
    <property type="entry name" value="AAA+_ATPase"/>
</dbReference>
<keyword evidence="5" id="KW-0449">Lipoprotein</keyword>
<dbReference type="PANTHER" id="PTHR24220:SF659">
    <property type="entry name" value="TRANSPORTER, PUTATIVE-RELATED"/>
    <property type="match status" value="1"/>
</dbReference>
<dbReference type="GO" id="GO:0005524">
    <property type="term" value="F:ATP binding"/>
    <property type="evidence" value="ECO:0007669"/>
    <property type="project" value="UniProtKB-KW"/>
</dbReference>
<keyword evidence="2" id="KW-0547">Nucleotide-binding</keyword>
<evidence type="ECO:0000313" key="6">
    <source>
        <dbReference type="Proteomes" id="UP000322887"/>
    </source>
</evidence>
<keyword evidence="5" id="KW-0378">Hydrolase</keyword>
<dbReference type="CDD" id="cd03255">
    <property type="entry name" value="ABC_MJ0796_LolCDE_FtsE"/>
    <property type="match status" value="1"/>
</dbReference>
<organism evidence="5 6">
    <name type="scientific">Gimesia maris</name>
    <dbReference type="NCBI Taxonomy" id="122"/>
    <lineage>
        <taxon>Bacteria</taxon>
        <taxon>Pseudomonadati</taxon>
        <taxon>Planctomycetota</taxon>
        <taxon>Planctomycetia</taxon>
        <taxon>Planctomycetales</taxon>
        <taxon>Planctomycetaceae</taxon>
        <taxon>Gimesia</taxon>
    </lineage>
</organism>
<protein>
    <submittedName>
        <fullName evidence="5">Lipoprotein-releasing system ATP-binding protein LolD</fullName>
        <ecNumber evidence="5">3.6.3.-</ecNumber>
    </submittedName>
</protein>
<dbReference type="SUPFAM" id="SSF52540">
    <property type="entry name" value="P-loop containing nucleoside triphosphate hydrolases"/>
    <property type="match status" value="1"/>
</dbReference>
<keyword evidence="3 5" id="KW-0067">ATP-binding</keyword>
<dbReference type="PROSITE" id="PS00211">
    <property type="entry name" value="ABC_TRANSPORTER_1"/>
    <property type="match status" value="1"/>
</dbReference>
<gene>
    <name evidence="5" type="primary">lolD_4</name>
    <name evidence="5" type="ORF">GmarT_37780</name>
</gene>
<accession>A0ABX5YQ57</accession>
<dbReference type="EC" id="3.6.3.-" evidence="5"/>
<dbReference type="InterPro" id="IPR017911">
    <property type="entry name" value="MacB-like_ATP-bd"/>
</dbReference>
<dbReference type="GeneID" id="98648274"/>
<proteinExistence type="predicted"/>
<dbReference type="Gene3D" id="3.40.50.300">
    <property type="entry name" value="P-loop containing nucleotide triphosphate hydrolases"/>
    <property type="match status" value="1"/>
</dbReference>
<sequence>MSYIENNIIVELTDVSKSYGKLQQTVDAVREVSFVVRRGERVALLGKSGSGKSTLLNMIAGLDRPTDGQIRVSERILSKLSPAEMADYRRERVGMIFQAYNLVPWRTALQNVELPMVFARRGKSDRIAAAKEALAAVGLAGRMDHRPSEFSGGEQQRVAIARALINSPELLLADEPTGNLDSSTAAEILESLSRFTESSDTATLLVTHDEELAYRFSTRVLHMQDGRLDHDSGADSA</sequence>
<dbReference type="RefSeq" id="WP_002645482.1">
    <property type="nucleotide sequence ID" value="NZ_CP042910.1"/>
</dbReference>
<evidence type="ECO:0000313" key="5">
    <source>
        <dbReference type="EMBL" id="QEG17894.1"/>
    </source>
</evidence>
<name>A0ABX5YQ57_9PLAN</name>
<evidence type="ECO:0000256" key="3">
    <source>
        <dbReference type="ARBA" id="ARBA00022840"/>
    </source>
</evidence>
<dbReference type="Pfam" id="PF00005">
    <property type="entry name" value="ABC_tran"/>
    <property type="match status" value="1"/>
</dbReference>
<evidence type="ECO:0000256" key="2">
    <source>
        <dbReference type="ARBA" id="ARBA00022741"/>
    </source>
</evidence>
<dbReference type="InterPro" id="IPR015854">
    <property type="entry name" value="ABC_transpr_LolD-like"/>
</dbReference>
<dbReference type="PROSITE" id="PS50893">
    <property type="entry name" value="ABC_TRANSPORTER_2"/>
    <property type="match status" value="1"/>
</dbReference>
<dbReference type="PANTHER" id="PTHR24220">
    <property type="entry name" value="IMPORT ATP-BINDING PROTEIN"/>
    <property type="match status" value="1"/>
</dbReference>
<dbReference type="EMBL" id="CP042910">
    <property type="protein sequence ID" value="QEG17894.1"/>
    <property type="molecule type" value="Genomic_DNA"/>
</dbReference>
<feature type="domain" description="ABC transporter" evidence="4">
    <location>
        <begin position="10"/>
        <end position="237"/>
    </location>
</feature>
<reference evidence="5 6" key="1">
    <citation type="submission" date="2019-08" db="EMBL/GenBank/DDBJ databases">
        <title>Deep-cultivation of Planctomycetes and their phenomic and genomic characterization uncovers novel biology.</title>
        <authorList>
            <person name="Wiegand S."/>
            <person name="Jogler M."/>
            <person name="Boedeker C."/>
            <person name="Pinto D."/>
            <person name="Vollmers J."/>
            <person name="Rivas-Marin E."/>
            <person name="Kohn T."/>
            <person name="Peeters S.H."/>
            <person name="Heuer A."/>
            <person name="Rast P."/>
            <person name="Oberbeckmann S."/>
            <person name="Bunk B."/>
            <person name="Jeske O."/>
            <person name="Meyerdierks A."/>
            <person name="Storesund J.E."/>
            <person name="Kallscheuer N."/>
            <person name="Luecker S."/>
            <person name="Lage O.M."/>
            <person name="Pohl T."/>
            <person name="Merkel B.J."/>
            <person name="Hornburger P."/>
            <person name="Mueller R.-W."/>
            <person name="Bruemmer F."/>
            <person name="Labrenz M."/>
            <person name="Spormann A.M."/>
            <person name="Op den Camp H."/>
            <person name="Overmann J."/>
            <person name="Amann R."/>
            <person name="Jetten M.S.M."/>
            <person name="Mascher T."/>
            <person name="Medema M.H."/>
            <person name="Devos D.P."/>
            <person name="Kaster A.-K."/>
            <person name="Ovreas L."/>
            <person name="Rohde M."/>
            <person name="Galperin M.Y."/>
            <person name="Jogler C."/>
        </authorList>
    </citation>
    <scope>NUCLEOTIDE SEQUENCE [LARGE SCALE GENOMIC DNA]</scope>
    <source>
        <strain evidence="5 6">DSM 8797</strain>
    </source>
</reference>
<dbReference type="InterPro" id="IPR027417">
    <property type="entry name" value="P-loop_NTPase"/>
</dbReference>
<evidence type="ECO:0000256" key="1">
    <source>
        <dbReference type="ARBA" id="ARBA00022448"/>
    </source>
</evidence>
<dbReference type="Proteomes" id="UP000322887">
    <property type="component" value="Chromosome"/>
</dbReference>
<dbReference type="SMART" id="SM00382">
    <property type="entry name" value="AAA"/>
    <property type="match status" value="1"/>
</dbReference>
<dbReference type="InterPro" id="IPR017871">
    <property type="entry name" value="ABC_transporter-like_CS"/>
</dbReference>
<evidence type="ECO:0000259" key="4">
    <source>
        <dbReference type="PROSITE" id="PS50893"/>
    </source>
</evidence>
<dbReference type="InterPro" id="IPR003439">
    <property type="entry name" value="ABC_transporter-like_ATP-bd"/>
</dbReference>
<keyword evidence="1" id="KW-0813">Transport</keyword>
<keyword evidence="6" id="KW-1185">Reference proteome</keyword>
<dbReference type="GO" id="GO:0016787">
    <property type="term" value="F:hydrolase activity"/>
    <property type="evidence" value="ECO:0007669"/>
    <property type="project" value="UniProtKB-KW"/>
</dbReference>